<comment type="caution">
    <text evidence="1">The sequence shown here is derived from an EMBL/GenBank/DDBJ whole genome shotgun (WGS) entry which is preliminary data.</text>
</comment>
<name>A0A179BWK6_RHILE</name>
<reference evidence="1" key="1">
    <citation type="submission" date="2016-04" db="EMBL/GenBank/DDBJ databases">
        <title>Fast-growing isolate from the root nodules of Vavilovia formosa.</title>
        <authorList>
            <person name="Kimeklis A."/>
            <person name="Safronova V."/>
            <person name="Belimov A."/>
            <person name="Andronov E."/>
        </authorList>
    </citation>
    <scope>NUCLEOTIDE SEQUENCE [LARGE SCALE GENOMIC DNA]</scope>
    <source>
        <strain evidence="1">Vaf-46</strain>
    </source>
</reference>
<dbReference type="EMBL" id="LWBS01000108">
    <property type="protein sequence ID" value="OAP95660.1"/>
    <property type="molecule type" value="Genomic_DNA"/>
</dbReference>
<accession>A0A179BWK6</accession>
<protein>
    <submittedName>
        <fullName evidence="1">Uncharacterized protein</fullName>
    </submittedName>
</protein>
<gene>
    <name evidence="1" type="ORF">A4U53_17280</name>
</gene>
<proteinExistence type="predicted"/>
<evidence type="ECO:0000313" key="1">
    <source>
        <dbReference type="EMBL" id="OAP95660.1"/>
    </source>
</evidence>
<dbReference type="AlphaFoldDB" id="A0A179BWK6"/>
<organism evidence="1">
    <name type="scientific">Rhizobium leguminosarum</name>
    <dbReference type="NCBI Taxonomy" id="384"/>
    <lineage>
        <taxon>Bacteria</taxon>
        <taxon>Pseudomonadati</taxon>
        <taxon>Pseudomonadota</taxon>
        <taxon>Alphaproteobacteria</taxon>
        <taxon>Hyphomicrobiales</taxon>
        <taxon>Rhizobiaceae</taxon>
        <taxon>Rhizobium/Agrobacterium group</taxon>
        <taxon>Rhizobium</taxon>
    </lineage>
</organism>
<sequence>MLQPGFAKLDFLLIRVCDLHAAELEIEFFRESQVEFAGRYDGCLLCWARSFQVRVSQGLAGGRGRQDQCDGSDAGEF</sequence>